<dbReference type="PANTHER" id="PTHR24286">
    <property type="entry name" value="CYTOCHROME P450 26"/>
    <property type="match status" value="1"/>
</dbReference>
<dbReference type="SUPFAM" id="SSF48264">
    <property type="entry name" value="Cytochrome P450"/>
    <property type="match status" value="1"/>
</dbReference>
<evidence type="ECO:0000313" key="8">
    <source>
        <dbReference type="Proteomes" id="UP001190700"/>
    </source>
</evidence>
<keyword evidence="4" id="KW-0560">Oxidoreductase</keyword>
<proteinExistence type="inferred from homology"/>
<accession>A0AAE0FRY9</accession>
<evidence type="ECO:0000256" key="6">
    <source>
        <dbReference type="ARBA" id="ARBA00023033"/>
    </source>
</evidence>
<evidence type="ECO:0000256" key="1">
    <source>
        <dbReference type="ARBA" id="ARBA00010617"/>
    </source>
</evidence>
<dbReference type="PANTHER" id="PTHR24286:SF384">
    <property type="entry name" value="P450, PUTATIVE (EUROFUNG)-RELATED"/>
    <property type="match status" value="1"/>
</dbReference>
<dbReference type="GO" id="GO:0020037">
    <property type="term" value="F:heme binding"/>
    <property type="evidence" value="ECO:0007669"/>
    <property type="project" value="InterPro"/>
</dbReference>
<comment type="similarity">
    <text evidence="1">Belongs to the cytochrome P450 family.</text>
</comment>
<reference evidence="7 8" key="1">
    <citation type="journal article" date="2015" name="Genome Biol. Evol.">
        <title>Comparative Genomics of a Bacterivorous Green Alga Reveals Evolutionary Causalities and Consequences of Phago-Mixotrophic Mode of Nutrition.</title>
        <authorList>
            <person name="Burns J.A."/>
            <person name="Paasch A."/>
            <person name="Narechania A."/>
            <person name="Kim E."/>
        </authorList>
    </citation>
    <scope>NUCLEOTIDE SEQUENCE [LARGE SCALE GENOMIC DNA]</scope>
    <source>
        <strain evidence="7 8">PLY_AMNH</strain>
    </source>
</reference>
<keyword evidence="2" id="KW-0349">Heme</keyword>
<sequence>MAFPVTALPAVKPIAPKSSKRTMASALVRRTVSSKSRAFVGRHIRVPLRSPSVQSRKPCTAVRPSAAASPSDQQEQQCPALSGGGESNFFWNLIKFAGNVVQKTLFVGVALSLALKALDLALPFLERLGVNVELYQALGPFIAVMAVALLAFGIVRRNSSQEKLPPGSMGLPFVGESFAQVTAAETFVVSRAATHGDIFKTNTLGQPTIVMSGPENLDFILDCEKKGLMENDWPSNWKKLMGSEAVTVVTSDKHARQRRILAAAFTARSMTSYYPTVQKELREACKTWSEMGGSFDAYPLINKTAFRAVSKVLLGRTGDNERLVSKLCGLYEEWLKGFTSVLPVELNGLTAFGKAMQARRDIQEALDTVIEERAKWSEQSLLWVVCYLRGLRGRQQPPKETDRLPLALT</sequence>
<dbReference type="GO" id="GO:0005506">
    <property type="term" value="F:iron ion binding"/>
    <property type="evidence" value="ECO:0007669"/>
    <property type="project" value="InterPro"/>
</dbReference>
<dbReference type="AlphaFoldDB" id="A0AAE0FRY9"/>
<keyword evidence="6" id="KW-0503">Monooxygenase</keyword>
<dbReference type="Pfam" id="PF00067">
    <property type="entry name" value="p450"/>
    <property type="match status" value="1"/>
</dbReference>
<evidence type="ECO:0000256" key="2">
    <source>
        <dbReference type="ARBA" id="ARBA00022617"/>
    </source>
</evidence>
<comment type="caution">
    <text evidence="7">The sequence shown here is derived from an EMBL/GenBank/DDBJ whole genome shotgun (WGS) entry which is preliminary data.</text>
</comment>
<evidence type="ECO:0000256" key="5">
    <source>
        <dbReference type="ARBA" id="ARBA00023004"/>
    </source>
</evidence>
<dbReference type="GO" id="GO:0016705">
    <property type="term" value="F:oxidoreductase activity, acting on paired donors, with incorporation or reduction of molecular oxygen"/>
    <property type="evidence" value="ECO:0007669"/>
    <property type="project" value="InterPro"/>
</dbReference>
<organism evidence="7 8">
    <name type="scientific">Cymbomonas tetramitiformis</name>
    <dbReference type="NCBI Taxonomy" id="36881"/>
    <lineage>
        <taxon>Eukaryota</taxon>
        <taxon>Viridiplantae</taxon>
        <taxon>Chlorophyta</taxon>
        <taxon>Pyramimonadophyceae</taxon>
        <taxon>Pyramimonadales</taxon>
        <taxon>Pyramimonadaceae</taxon>
        <taxon>Cymbomonas</taxon>
    </lineage>
</organism>
<protein>
    <submittedName>
        <fullName evidence="7">Uncharacterized protein</fullName>
    </submittedName>
</protein>
<gene>
    <name evidence="7" type="ORF">CYMTET_26616</name>
</gene>
<dbReference type="GO" id="GO:0016125">
    <property type="term" value="P:sterol metabolic process"/>
    <property type="evidence" value="ECO:0007669"/>
    <property type="project" value="TreeGrafter"/>
</dbReference>
<evidence type="ECO:0000256" key="3">
    <source>
        <dbReference type="ARBA" id="ARBA00022723"/>
    </source>
</evidence>
<keyword evidence="5" id="KW-0408">Iron</keyword>
<dbReference type="InterPro" id="IPR001128">
    <property type="entry name" value="Cyt_P450"/>
</dbReference>
<name>A0AAE0FRY9_9CHLO</name>
<dbReference type="EMBL" id="LGRX02014419">
    <property type="protein sequence ID" value="KAK3264657.1"/>
    <property type="molecule type" value="Genomic_DNA"/>
</dbReference>
<dbReference type="Gene3D" id="1.10.630.10">
    <property type="entry name" value="Cytochrome P450"/>
    <property type="match status" value="1"/>
</dbReference>
<dbReference type="InterPro" id="IPR036396">
    <property type="entry name" value="Cyt_P450_sf"/>
</dbReference>
<dbReference type="GO" id="GO:0004497">
    <property type="term" value="F:monooxygenase activity"/>
    <property type="evidence" value="ECO:0007669"/>
    <property type="project" value="UniProtKB-KW"/>
</dbReference>
<dbReference type="Proteomes" id="UP001190700">
    <property type="component" value="Unassembled WGS sequence"/>
</dbReference>
<keyword evidence="3" id="KW-0479">Metal-binding</keyword>
<evidence type="ECO:0000256" key="4">
    <source>
        <dbReference type="ARBA" id="ARBA00023002"/>
    </source>
</evidence>
<keyword evidence="8" id="KW-1185">Reference proteome</keyword>
<evidence type="ECO:0000313" key="7">
    <source>
        <dbReference type="EMBL" id="KAK3264657.1"/>
    </source>
</evidence>